<dbReference type="RefSeq" id="WP_273299831.1">
    <property type="nucleotide sequence ID" value="NZ_CAJXAW010000011.1"/>
</dbReference>
<evidence type="ECO:0000256" key="1">
    <source>
        <dbReference type="SAM" id="MobiDB-lite"/>
    </source>
</evidence>
<feature type="transmembrane region" description="Helical" evidence="2">
    <location>
        <begin position="179"/>
        <end position="198"/>
    </location>
</feature>
<keyword evidence="2" id="KW-0472">Membrane</keyword>
<dbReference type="EMBL" id="DPMF01000157">
    <property type="protein sequence ID" value="HCV80732.1"/>
    <property type="molecule type" value="Genomic_DNA"/>
</dbReference>
<evidence type="ECO:0000256" key="2">
    <source>
        <dbReference type="SAM" id="Phobius"/>
    </source>
</evidence>
<gene>
    <name evidence="4" type="ORF">DGQ38_06745</name>
</gene>
<feature type="transmembrane region" description="Helical" evidence="2">
    <location>
        <begin position="38"/>
        <end position="55"/>
    </location>
</feature>
<sequence length="713" mass="82125">MQELLLHLLKSSALIGIFYFAYLILLKQETSFMQNRKFLMVGLVSSVVLPFIYFTQKEYIAVETNEVPYIAFTQFTPQDNMVNEEPIDWWQIGFYVYLLGLVVMVFKFLLQLYSLQNLINSGKKKRYKTLKLVRTTKNIKPFSFFKYIVFNPDKHREKHLKLILKHEQIHAKQWHSLDVIFASILSIAFWFNPFIWLYKKAIIQNLEFLADQDAVASIASKQDYQKALVMATVGLQPAMTNQFYQSFIKKRIIMLNKSKKKNNQWKPLLVIPVLCLFLYSFNLKTENISLNSSTEKISQLNDTLKKNSISGKVSYEENENAKLPIRSKDFEILGENALYILDHKTYTKSELTGNAVVFKSIQVIKPKTAEKQFGKKGKDGAVLLSNAELIEDFQGYLRELDKQEEAINLQFLRITSRKKPEIITLQKEQSSVQPLESKTVSSDTIEENNSKTTQNDEKVKIVSYSKLLKDTLYVLNGVPKKDKSFLQHLKKENIENITYIQGDKAKALYGSRVSEHGVKLFTTKVEDSNALLRKKSNPIQFIRINDSAVIDGNRPLYVLNGKVISLKEFKQIQPENIKAVYVIKGKKAAAKYKDENAAYGVVEVYTIDFKRELPGQSATKVFVYTIHHYETDAAINKMIALIKKEYDIEVDIKKLHRNTDGMINSIKMKAKHTGSSSWNVTYSSSNSSDHVETIYMIMDTESGDFKITNQKPE</sequence>
<comment type="caution">
    <text evidence="4">The sequence shown here is derived from an EMBL/GenBank/DDBJ whole genome shotgun (WGS) entry which is preliminary data.</text>
</comment>
<dbReference type="Pfam" id="PF05569">
    <property type="entry name" value="Peptidase_M56"/>
    <property type="match status" value="1"/>
</dbReference>
<proteinExistence type="predicted"/>
<dbReference type="PANTHER" id="PTHR34978:SF3">
    <property type="entry name" value="SLR0241 PROTEIN"/>
    <property type="match status" value="1"/>
</dbReference>
<dbReference type="CDD" id="cd07341">
    <property type="entry name" value="M56_BlaR1_MecR1_like"/>
    <property type="match status" value="1"/>
</dbReference>
<dbReference type="InterPro" id="IPR008756">
    <property type="entry name" value="Peptidase_M56"/>
</dbReference>
<protein>
    <recommendedName>
        <fullName evidence="3">Peptidase M56 domain-containing protein</fullName>
    </recommendedName>
</protein>
<feature type="compositionally biased region" description="Polar residues" evidence="1">
    <location>
        <begin position="434"/>
        <end position="443"/>
    </location>
</feature>
<evidence type="ECO:0000259" key="3">
    <source>
        <dbReference type="Pfam" id="PF05569"/>
    </source>
</evidence>
<feature type="domain" description="Peptidase M56" evidence="3">
    <location>
        <begin position="141"/>
        <end position="255"/>
    </location>
</feature>
<feature type="non-terminal residue" evidence="4">
    <location>
        <position position="713"/>
    </location>
</feature>
<dbReference type="AlphaFoldDB" id="A0A3D5IZR4"/>
<dbReference type="InterPro" id="IPR052173">
    <property type="entry name" value="Beta-lactam_resp_regulator"/>
</dbReference>
<dbReference type="Proteomes" id="UP000264330">
    <property type="component" value="Unassembled WGS sequence"/>
</dbReference>
<reference evidence="4 5" key="1">
    <citation type="journal article" date="2018" name="Nat. Biotechnol.">
        <title>A standardized bacterial taxonomy based on genome phylogeny substantially revises the tree of life.</title>
        <authorList>
            <person name="Parks D.H."/>
            <person name="Chuvochina M."/>
            <person name="Waite D.W."/>
            <person name="Rinke C."/>
            <person name="Skarshewski A."/>
            <person name="Chaumeil P.A."/>
            <person name="Hugenholtz P."/>
        </authorList>
    </citation>
    <scope>NUCLEOTIDE SEQUENCE [LARGE SCALE GENOMIC DNA]</scope>
    <source>
        <strain evidence="4">UBA9359</strain>
    </source>
</reference>
<keyword evidence="2" id="KW-0812">Transmembrane</keyword>
<organism evidence="4 5">
    <name type="scientific">Zunongwangia profunda</name>
    <dbReference type="NCBI Taxonomy" id="398743"/>
    <lineage>
        <taxon>Bacteria</taxon>
        <taxon>Pseudomonadati</taxon>
        <taxon>Bacteroidota</taxon>
        <taxon>Flavobacteriia</taxon>
        <taxon>Flavobacteriales</taxon>
        <taxon>Flavobacteriaceae</taxon>
        <taxon>Zunongwangia</taxon>
    </lineage>
</organism>
<feature type="region of interest" description="Disordered" evidence="1">
    <location>
        <begin position="434"/>
        <end position="453"/>
    </location>
</feature>
<accession>A0A3D5IZR4</accession>
<dbReference type="PANTHER" id="PTHR34978">
    <property type="entry name" value="POSSIBLE SENSOR-TRANSDUCER PROTEIN BLAR"/>
    <property type="match status" value="1"/>
</dbReference>
<keyword evidence="2" id="KW-1133">Transmembrane helix</keyword>
<name>A0A3D5IZR4_9FLAO</name>
<feature type="transmembrane region" description="Helical" evidence="2">
    <location>
        <begin position="94"/>
        <end position="115"/>
    </location>
</feature>
<feature type="transmembrane region" description="Helical" evidence="2">
    <location>
        <begin position="6"/>
        <end position="26"/>
    </location>
</feature>
<evidence type="ECO:0000313" key="4">
    <source>
        <dbReference type="EMBL" id="HCV80732.1"/>
    </source>
</evidence>
<evidence type="ECO:0000313" key="5">
    <source>
        <dbReference type="Proteomes" id="UP000264330"/>
    </source>
</evidence>